<proteinExistence type="predicted"/>
<comment type="caution">
    <text evidence="1">The sequence shown here is derived from an EMBL/GenBank/DDBJ whole genome shotgun (WGS) entry which is preliminary data.</text>
</comment>
<name>A0ABQ9I323_9NEOP</name>
<evidence type="ECO:0000313" key="2">
    <source>
        <dbReference type="Proteomes" id="UP001159363"/>
    </source>
</evidence>
<evidence type="ECO:0000313" key="1">
    <source>
        <dbReference type="EMBL" id="KAJ8891033.1"/>
    </source>
</evidence>
<keyword evidence="2" id="KW-1185">Reference proteome</keyword>
<accession>A0ABQ9I323</accession>
<protein>
    <submittedName>
        <fullName evidence="1">Uncharacterized protein</fullName>
    </submittedName>
</protein>
<dbReference type="Proteomes" id="UP001159363">
    <property type="component" value="Chromosome 3"/>
</dbReference>
<dbReference type="EMBL" id="JARBHB010000003">
    <property type="protein sequence ID" value="KAJ8891033.1"/>
    <property type="molecule type" value="Genomic_DNA"/>
</dbReference>
<gene>
    <name evidence="1" type="ORF">PR048_010542</name>
</gene>
<organism evidence="1 2">
    <name type="scientific">Dryococelus australis</name>
    <dbReference type="NCBI Taxonomy" id="614101"/>
    <lineage>
        <taxon>Eukaryota</taxon>
        <taxon>Metazoa</taxon>
        <taxon>Ecdysozoa</taxon>
        <taxon>Arthropoda</taxon>
        <taxon>Hexapoda</taxon>
        <taxon>Insecta</taxon>
        <taxon>Pterygota</taxon>
        <taxon>Neoptera</taxon>
        <taxon>Polyneoptera</taxon>
        <taxon>Phasmatodea</taxon>
        <taxon>Verophasmatodea</taxon>
        <taxon>Anareolatae</taxon>
        <taxon>Phasmatidae</taxon>
        <taxon>Eurycanthinae</taxon>
        <taxon>Dryococelus</taxon>
    </lineage>
</organism>
<reference evidence="1 2" key="1">
    <citation type="submission" date="2023-02" db="EMBL/GenBank/DDBJ databases">
        <title>LHISI_Scaffold_Assembly.</title>
        <authorList>
            <person name="Stuart O.P."/>
            <person name="Cleave R."/>
            <person name="Magrath M.J.L."/>
            <person name="Mikheyev A.S."/>
        </authorList>
    </citation>
    <scope>NUCLEOTIDE SEQUENCE [LARGE SCALE GENOMIC DNA]</scope>
    <source>
        <strain evidence="1">Daus_M_001</strain>
        <tissue evidence="1">Leg muscle</tissue>
    </source>
</reference>
<sequence length="216" mass="24291">MQHYKYSIVSWRLGRNKGVGFSRKTNQDYAVFCRSASVTRAWRKILALQWLAIADEEEEEEEEEQSPAGYGKSRTAEEIPYAGQSAALTQGDRWRINEAVRGRPLFRLHAPRTRQRPTLGRYKCQSHTVNRYGRACPHLNFQQIHHLAPGSIPGWATPDFACGNRAGRCHWSGGFLGDLLFPPPFHSGSAPYSPQSPSPALKTSKLRAVQISSLTQ</sequence>